<dbReference type="Pfam" id="PF02397">
    <property type="entry name" value="Bac_transf"/>
    <property type="match status" value="1"/>
</dbReference>
<evidence type="ECO:0000256" key="9">
    <source>
        <dbReference type="SAM" id="MobiDB-lite"/>
    </source>
</evidence>
<keyword evidence="4 12" id="KW-0808">Transferase</keyword>
<evidence type="ECO:0000256" key="4">
    <source>
        <dbReference type="ARBA" id="ARBA00022679"/>
    </source>
</evidence>
<evidence type="ECO:0000256" key="1">
    <source>
        <dbReference type="ARBA" id="ARBA00004236"/>
    </source>
</evidence>
<evidence type="ECO:0000256" key="7">
    <source>
        <dbReference type="ARBA" id="ARBA00023136"/>
    </source>
</evidence>
<feature type="region of interest" description="Disordered" evidence="9">
    <location>
        <begin position="59"/>
        <end position="79"/>
    </location>
</feature>
<keyword evidence="3" id="KW-1003">Cell membrane</keyword>
<organism evidence="12 13">
    <name type="scientific">Mesorhizobium opportunistum (strain LMG 24607 / HAMBI 3007 / WSM2075)</name>
    <dbReference type="NCBI Taxonomy" id="536019"/>
    <lineage>
        <taxon>Bacteria</taxon>
        <taxon>Pseudomonadati</taxon>
        <taxon>Pseudomonadota</taxon>
        <taxon>Alphaproteobacteria</taxon>
        <taxon>Hyphomicrobiales</taxon>
        <taxon>Phyllobacteriaceae</taxon>
        <taxon>Mesorhizobium</taxon>
    </lineage>
</organism>
<dbReference type="KEGG" id="mop:Mesop_2957"/>
<dbReference type="GO" id="GO:0005886">
    <property type="term" value="C:plasma membrane"/>
    <property type="evidence" value="ECO:0007669"/>
    <property type="project" value="UniProtKB-SubCell"/>
</dbReference>
<name>F7Y6U1_MESOW</name>
<dbReference type="PANTHER" id="PTHR30576:SF4">
    <property type="entry name" value="UNDECAPRENYL-PHOSPHATE GALACTOSE PHOSPHOTRANSFERASE"/>
    <property type="match status" value="1"/>
</dbReference>
<keyword evidence="6 10" id="KW-1133">Transmembrane helix</keyword>
<dbReference type="EC" id="2.7.8.6" evidence="12"/>
<dbReference type="STRING" id="536019.Mesop_2957"/>
<keyword evidence="8" id="KW-0270">Exopolysaccharide synthesis</keyword>
<feature type="domain" description="Bacterial sugar transferase" evidence="11">
    <location>
        <begin position="90"/>
        <end position="281"/>
    </location>
</feature>
<dbReference type="PANTHER" id="PTHR30576">
    <property type="entry name" value="COLANIC BIOSYNTHESIS UDP-GLUCOSE LIPID CARRIER TRANSFERASE"/>
    <property type="match status" value="1"/>
</dbReference>
<evidence type="ECO:0000256" key="3">
    <source>
        <dbReference type="ARBA" id="ARBA00022475"/>
    </source>
</evidence>
<accession>F7Y6U1</accession>
<dbReference type="EMBL" id="CP002279">
    <property type="protein sequence ID" value="AEH87411.1"/>
    <property type="molecule type" value="Genomic_DNA"/>
</dbReference>
<dbReference type="GO" id="GO:0047360">
    <property type="term" value="F:undecaprenyl-phosphate galactose phosphotransferase activity"/>
    <property type="evidence" value="ECO:0007669"/>
    <property type="project" value="UniProtKB-EC"/>
</dbReference>
<evidence type="ECO:0000256" key="6">
    <source>
        <dbReference type="ARBA" id="ARBA00022989"/>
    </source>
</evidence>
<evidence type="ECO:0000313" key="12">
    <source>
        <dbReference type="EMBL" id="AEH87411.1"/>
    </source>
</evidence>
<gene>
    <name evidence="12" type="ordered locus">Mesop_2957</name>
</gene>
<feature type="transmembrane region" description="Helical" evidence="10">
    <location>
        <begin position="92"/>
        <end position="116"/>
    </location>
</feature>
<dbReference type="GO" id="GO:0000271">
    <property type="term" value="P:polysaccharide biosynthetic process"/>
    <property type="evidence" value="ECO:0007669"/>
    <property type="project" value="UniProtKB-KW"/>
</dbReference>
<evidence type="ECO:0000256" key="8">
    <source>
        <dbReference type="ARBA" id="ARBA00023169"/>
    </source>
</evidence>
<comment type="subcellular location">
    <subcellularLocation>
        <location evidence="1">Cell membrane</location>
    </subcellularLocation>
</comment>
<dbReference type="InterPro" id="IPR003362">
    <property type="entry name" value="Bact_transf"/>
</dbReference>
<dbReference type="RefSeq" id="WP_013894101.1">
    <property type="nucleotide sequence ID" value="NC_015675.1"/>
</dbReference>
<evidence type="ECO:0000313" key="13">
    <source>
        <dbReference type="Proteomes" id="UP000001623"/>
    </source>
</evidence>
<sequence length="287" mass="31521">MSLQMSDTFENSLQQLGMNPSVGKRAAPVALFALPEPSASIRPHVHSVCSAEVSASQAPNAITPGTDKSSAIANDNAPSRRLQPIGGRAKRLLDLLVASIALVLVSPVMIFIPLVIKITTGGPVLFVHRRIGFNGAAFDCYKFRTMVRNAEEVLERHLSSNPDAAQEWEANQKLKCDPRVVFFGHMLRRSSLDELPQLFNIMRGDMSCVGPRPVVADELERYGAASLEYLKARPGLTGLWQVSGRNLAEYSSRVSIDTEYIQTWSFASDLKILARTIPAILRFDQTS</sequence>
<keyword evidence="5 10" id="KW-0812">Transmembrane</keyword>
<reference evidence="12 13" key="1">
    <citation type="submission" date="2010-10" db="EMBL/GenBank/DDBJ databases">
        <title>Complete sequence of Mesorhizobium opportunistum WSM2075.</title>
        <authorList>
            <consortium name="US DOE Joint Genome Institute"/>
            <person name="Lucas S."/>
            <person name="Copeland A."/>
            <person name="Lapidus A."/>
            <person name="Cheng J.-F."/>
            <person name="Bruce D."/>
            <person name="Goodwin L."/>
            <person name="Pitluck S."/>
            <person name="Chertkov O."/>
            <person name="Misra M."/>
            <person name="Detter J.C."/>
            <person name="Han C."/>
            <person name="Tapia R."/>
            <person name="Land M."/>
            <person name="Hauser L."/>
            <person name="Kyrpides N."/>
            <person name="Ovchinnikova G."/>
            <person name="Mavrommatis K.M."/>
            <person name="Tiwari R.P."/>
            <person name="Howieson J.G."/>
            <person name="O'Hara G.W."/>
            <person name="Nandasena K.G."/>
            <person name="Woyke T."/>
        </authorList>
    </citation>
    <scope>NUCLEOTIDE SEQUENCE [LARGE SCALE GENOMIC DNA]</scope>
    <source>
        <strain evidence="13">LMG 24607 / HAMBI 3007 / WSM2075</strain>
    </source>
</reference>
<keyword evidence="7 10" id="KW-0472">Membrane</keyword>
<dbReference type="HOGENOM" id="CLU_024920_1_0_5"/>
<evidence type="ECO:0000256" key="10">
    <source>
        <dbReference type="SAM" id="Phobius"/>
    </source>
</evidence>
<evidence type="ECO:0000256" key="2">
    <source>
        <dbReference type="ARBA" id="ARBA00006464"/>
    </source>
</evidence>
<dbReference type="eggNOG" id="COG2148">
    <property type="taxonomic scope" value="Bacteria"/>
</dbReference>
<protein>
    <submittedName>
        <fullName evidence="12">Undecaprenyl-phosphate galactose phosphotransferase</fullName>
        <ecNumber evidence="12">2.7.8.6</ecNumber>
    </submittedName>
</protein>
<evidence type="ECO:0000256" key="5">
    <source>
        <dbReference type="ARBA" id="ARBA00022692"/>
    </source>
</evidence>
<comment type="similarity">
    <text evidence="2">Belongs to the bacterial sugar transferase family.</text>
</comment>
<feature type="compositionally biased region" description="Polar residues" evidence="9">
    <location>
        <begin position="66"/>
        <end position="77"/>
    </location>
</feature>
<proteinExistence type="inferred from homology"/>
<evidence type="ECO:0000259" key="11">
    <source>
        <dbReference type="Pfam" id="PF02397"/>
    </source>
</evidence>
<dbReference type="Proteomes" id="UP000001623">
    <property type="component" value="Chromosome"/>
</dbReference>
<dbReference type="AlphaFoldDB" id="F7Y6U1"/>